<dbReference type="OrthoDB" id="197676at2759"/>
<gene>
    <name evidence="2" type="ORF">CC86DRAFT_449042</name>
</gene>
<evidence type="ECO:0000313" key="2">
    <source>
        <dbReference type="EMBL" id="KAF2821114.1"/>
    </source>
</evidence>
<proteinExistence type="predicted"/>
<evidence type="ECO:0000256" key="1">
    <source>
        <dbReference type="SAM" id="MobiDB-lite"/>
    </source>
</evidence>
<organism evidence="2 3">
    <name type="scientific">Ophiobolus disseminans</name>
    <dbReference type="NCBI Taxonomy" id="1469910"/>
    <lineage>
        <taxon>Eukaryota</taxon>
        <taxon>Fungi</taxon>
        <taxon>Dikarya</taxon>
        <taxon>Ascomycota</taxon>
        <taxon>Pezizomycotina</taxon>
        <taxon>Dothideomycetes</taxon>
        <taxon>Pleosporomycetidae</taxon>
        <taxon>Pleosporales</taxon>
        <taxon>Pleosporineae</taxon>
        <taxon>Phaeosphaeriaceae</taxon>
        <taxon>Ophiobolus</taxon>
    </lineage>
</organism>
<feature type="region of interest" description="Disordered" evidence="1">
    <location>
        <begin position="1"/>
        <end position="49"/>
    </location>
</feature>
<name>A0A6A6ZLA1_9PLEO</name>
<dbReference type="EMBL" id="MU006238">
    <property type="protein sequence ID" value="KAF2821114.1"/>
    <property type="molecule type" value="Genomic_DNA"/>
</dbReference>
<feature type="compositionally biased region" description="Polar residues" evidence="1">
    <location>
        <begin position="1"/>
        <end position="14"/>
    </location>
</feature>
<reference evidence="2" key="1">
    <citation type="journal article" date="2020" name="Stud. Mycol.">
        <title>101 Dothideomycetes genomes: a test case for predicting lifestyles and emergence of pathogens.</title>
        <authorList>
            <person name="Haridas S."/>
            <person name="Albert R."/>
            <person name="Binder M."/>
            <person name="Bloem J."/>
            <person name="Labutti K."/>
            <person name="Salamov A."/>
            <person name="Andreopoulos B."/>
            <person name="Baker S."/>
            <person name="Barry K."/>
            <person name="Bills G."/>
            <person name="Bluhm B."/>
            <person name="Cannon C."/>
            <person name="Castanera R."/>
            <person name="Culley D."/>
            <person name="Daum C."/>
            <person name="Ezra D."/>
            <person name="Gonzalez J."/>
            <person name="Henrissat B."/>
            <person name="Kuo A."/>
            <person name="Liang C."/>
            <person name="Lipzen A."/>
            <person name="Lutzoni F."/>
            <person name="Magnuson J."/>
            <person name="Mondo S."/>
            <person name="Nolan M."/>
            <person name="Ohm R."/>
            <person name="Pangilinan J."/>
            <person name="Park H.-J."/>
            <person name="Ramirez L."/>
            <person name="Alfaro M."/>
            <person name="Sun H."/>
            <person name="Tritt A."/>
            <person name="Yoshinaga Y."/>
            <person name="Zwiers L.-H."/>
            <person name="Turgeon B."/>
            <person name="Goodwin S."/>
            <person name="Spatafora J."/>
            <person name="Crous P."/>
            <person name="Grigoriev I."/>
        </authorList>
    </citation>
    <scope>NUCLEOTIDE SEQUENCE</scope>
    <source>
        <strain evidence="2">CBS 113818</strain>
    </source>
</reference>
<feature type="compositionally biased region" description="Basic and acidic residues" evidence="1">
    <location>
        <begin position="34"/>
        <end position="47"/>
    </location>
</feature>
<sequence>MRCSHTATPNQGQVSRKRKSTGTSQSAAVKNRRKGTEMHAETEEQVVHKPRLVTPDLEFDYDRSQLLKAHLGNTREIPKPEKPSGRHNAAQKDQLFTEEARINPLLTFHNLHRCYYKGRDGSPTYDDGGFQLDYDKVAEWLKPQPYNRQKMIRGMERALFFVKMPKNRECMRYDVKDYMLDYVSKDFGIPFHQVKPEQVKIWRDKRFQPEDGKRMRNLEAGVSLRKDI</sequence>
<feature type="region of interest" description="Disordered" evidence="1">
    <location>
        <begin position="70"/>
        <end position="90"/>
    </location>
</feature>
<protein>
    <submittedName>
        <fullName evidence="2">Uncharacterized protein</fullName>
    </submittedName>
</protein>
<accession>A0A6A6ZLA1</accession>
<evidence type="ECO:0000313" key="3">
    <source>
        <dbReference type="Proteomes" id="UP000799424"/>
    </source>
</evidence>
<keyword evidence="3" id="KW-1185">Reference proteome</keyword>
<dbReference type="Proteomes" id="UP000799424">
    <property type="component" value="Unassembled WGS sequence"/>
</dbReference>
<dbReference type="AlphaFoldDB" id="A0A6A6ZLA1"/>